<feature type="compositionally biased region" description="Polar residues" evidence="9">
    <location>
        <begin position="490"/>
        <end position="509"/>
    </location>
</feature>
<dbReference type="InterPro" id="IPR013083">
    <property type="entry name" value="Znf_RING/FYVE/PHD"/>
</dbReference>
<keyword evidence="4" id="KW-0479">Metal-binding</keyword>
<comment type="similarity">
    <text evidence="2">Belongs to the PIAS family.</text>
</comment>
<dbReference type="PANTHER" id="PTHR10782:SF4">
    <property type="entry name" value="TONALLI, ISOFORM E"/>
    <property type="match status" value="1"/>
</dbReference>
<accession>A0AAD9FTC7</accession>
<evidence type="ECO:0000259" key="10">
    <source>
        <dbReference type="PROSITE" id="PS51044"/>
    </source>
</evidence>
<keyword evidence="6" id="KW-0833">Ubl conjugation pathway</keyword>
<feature type="compositionally biased region" description="Polar residues" evidence="9">
    <location>
        <begin position="625"/>
        <end position="639"/>
    </location>
</feature>
<keyword evidence="5 8" id="KW-0863">Zinc-finger</keyword>
<dbReference type="GO" id="GO:0000785">
    <property type="term" value="C:chromatin"/>
    <property type="evidence" value="ECO:0007669"/>
    <property type="project" value="TreeGrafter"/>
</dbReference>
<feature type="compositionally biased region" description="Low complexity" evidence="9">
    <location>
        <begin position="108"/>
        <end position="140"/>
    </location>
</feature>
<feature type="compositionally biased region" description="Basic and acidic residues" evidence="9">
    <location>
        <begin position="700"/>
        <end position="714"/>
    </location>
</feature>
<dbReference type="Proteomes" id="UP001182556">
    <property type="component" value="Unassembled WGS sequence"/>
</dbReference>
<keyword evidence="13" id="KW-1185">Reference proteome</keyword>
<comment type="pathway">
    <text evidence="1">Protein modification; protein sumoylation.</text>
</comment>
<feature type="domain" description="PINIT" evidence="11">
    <location>
        <begin position="154"/>
        <end position="336"/>
    </location>
</feature>
<evidence type="ECO:0000256" key="4">
    <source>
        <dbReference type="ARBA" id="ARBA00022723"/>
    </source>
</evidence>
<feature type="compositionally biased region" description="Basic and acidic residues" evidence="9">
    <location>
        <begin position="722"/>
        <end position="733"/>
    </location>
</feature>
<dbReference type="EMBL" id="JAODAN010000003">
    <property type="protein sequence ID" value="KAK1925707.1"/>
    <property type="molecule type" value="Genomic_DNA"/>
</dbReference>
<dbReference type="GO" id="GO:0016925">
    <property type="term" value="P:protein sumoylation"/>
    <property type="evidence" value="ECO:0007669"/>
    <property type="project" value="TreeGrafter"/>
</dbReference>
<evidence type="ECO:0000313" key="13">
    <source>
        <dbReference type="Proteomes" id="UP001182556"/>
    </source>
</evidence>
<dbReference type="PANTHER" id="PTHR10782">
    <property type="entry name" value="ZINC FINGER MIZ DOMAIN-CONTAINING PROTEIN"/>
    <property type="match status" value="1"/>
</dbReference>
<protein>
    <recommendedName>
        <fullName evidence="14">SP-RING-type domain-containing protein</fullName>
    </recommendedName>
</protein>
<dbReference type="Pfam" id="PF14324">
    <property type="entry name" value="PINIT"/>
    <property type="match status" value="1"/>
</dbReference>
<dbReference type="PROSITE" id="PS51044">
    <property type="entry name" value="ZF_SP_RING"/>
    <property type="match status" value="1"/>
</dbReference>
<evidence type="ECO:0000256" key="6">
    <source>
        <dbReference type="ARBA" id="ARBA00022786"/>
    </source>
</evidence>
<reference evidence="12" key="1">
    <citation type="submission" date="2023-02" db="EMBL/GenBank/DDBJ databases">
        <title>Identification and recombinant expression of a fungal hydrolase from Papiliotrema laurentii that hydrolyzes apple cutin and clears colloidal polyester polyurethane.</title>
        <authorList>
            <consortium name="DOE Joint Genome Institute"/>
            <person name="Roman V.A."/>
            <person name="Bojanowski C."/>
            <person name="Crable B.R."/>
            <person name="Wagner D.N."/>
            <person name="Hung C.S."/>
            <person name="Nadeau L.J."/>
            <person name="Schratz L."/>
            <person name="Haridas S."/>
            <person name="Pangilinan J."/>
            <person name="Lipzen A."/>
            <person name="Na H."/>
            <person name="Yan M."/>
            <person name="Ng V."/>
            <person name="Grigoriev I.V."/>
            <person name="Spatafora J.W."/>
            <person name="Barlow D."/>
            <person name="Biffinger J."/>
            <person name="Kelley-Loughnane N."/>
            <person name="Varaljay V.A."/>
            <person name="Crookes-Goodson W.J."/>
        </authorList>
    </citation>
    <scope>NUCLEOTIDE SEQUENCE</scope>
    <source>
        <strain evidence="12">5307AH</strain>
    </source>
</reference>
<evidence type="ECO:0000259" key="11">
    <source>
        <dbReference type="PROSITE" id="PS51466"/>
    </source>
</evidence>
<evidence type="ECO:0008006" key="14">
    <source>
        <dbReference type="Google" id="ProtNLM"/>
    </source>
</evidence>
<evidence type="ECO:0000256" key="2">
    <source>
        <dbReference type="ARBA" id="ARBA00005383"/>
    </source>
</evidence>
<feature type="region of interest" description="Disordered" evidence="9">
    <location>
        <begin position="93"/>
        <end position="153"/>
    </location>
</feature>
<evidence type="ECO:0000256" key="7">
    <source>
        <dbReference type="ARBA" id="ARBA00022833"/>
    </source>
</evidence>
<feature type="compositionally biased region" description="Low complexity" evidence="9">
    <location>
        <begin position="470"/>
        <end position="482"/>
    </location>
</feature>
<dbReference type="InterPro" id="IPR038654">
    <property type="entry name" value="PINIT_sf"/>
</dbReference>
<dbReference type="Gene3D" id="2.60.120.780">
    <property type="entry name" value="PINIT domain"/>
    <property type="match status" value="1"/>
</dbReference>
<dbReference type="InterPro" id="IPR004181">
    <property type="entry name" value="Znf_MIZ"/>
</dbReference>
<organism evidence="12 13">
    <name type="scientific">Papiliotrema laurentii</name>
    <name type="common">Cryptococcus laurentii</name>
    <dbReference type="NCBI Taxonomy" id="5418"/>
    <lineage>
        <taxon>Eukaryota</taxon>
        <taxon>Fungi</taxon>
        <taxon>Dikarya</taxon>
        <taxon>Basidiomycota</taxon>
        <taxon>Agaricomycotina</taxon>
        <taxon>Tremellomycetes</taxon>
        <taxon>Tremellales</taxon>
        <taxon>Rhynchogastremaceae</taxon>
        <taxon>Papiliotrema</taxon>
    </lineage>
</organism>
<evidence type="ECO:0000256" key="9">
    <source>
        <dbReference type="SAM" id="MobiDB-lite"/>
    </source>
</evidence>
<dbReference type="InterPro" id="IPR023321">
    <property type="entry name" value="PINIT"/>
</dbReference>
<dbReference type="Pfam" id="PF02891">
    <property type="entry name" value="zf-MIZ"/>
    <property type="match status" value="1"/>
</dbReference>
<sequence length="742" mass="81646">MPHPAPLRQPVTNWDDLDSWLNNYVAQQYIPQLVQFGNFITAATRLNLDIKRSERKDIILSKVKDGFRAMMRAGNFNAYQAVRTQCEQAGRDVPSWNPSYTHAPPPTFGGVSVPSSSSAHSSSTAPLPSGPSRYSSSSYRPQPPVRPASGWHTTTAPSAHTLLDWKPNPMFKAVKALTAVEMLPDIGASESSHANRRKVVTFYLPQDVVTKLQATKTDPTARPYYSLRIFCTSSDFYRPPGLAIHSANISATNRNIPIEFPNNPDVSFEGVGLPFRERGLRGKPGSAPPFDLGKAQITLSTSRLNTLHMGHTGPTVGKKKDQAKRFYFQVVLAEISSKDDLLNILLKKTPTSIEDSLAAARSKVEDDDIVAESSRMTLKDPLSYMRITRPIRSTKCTHIQCFDAKWWIEGNSQHPQFLCPLCNKALLFEDLIVDGYFLSILESVPDSVDEVVVDADFEWTTEDGKYSSKAPTAAAAPTAQEELPAEPPVVSNNALPSPSETPRHSSASPKVTGKRKAIEILSSDDEDEQPLSHPAAAAPPPLAPPTRPPALRTPSASASVPRGTSEVIDLTLDDSDEEEATQSSSPQFFRQPGAEQPARSAPLPNSFSRQLPSLPTGDNGARLNSYGNPAQSYSASSRSTDPHKLPDIDTSILNPNWARYSNTDPYTYRFAADSWTADDYRNDRNGSTADRGYLEPSSTRYDRYSPTKPAERSHGSPQKRYRASEWMRDDLAKDYNSGNPRA</sequence>
<name>A0AAD9FTC7_PAPLA</name>
<evidence type="ECO:0000313" key="12">
    <source>
        <dbReference type="EMBL" id="KAK1925707.1"/>
    </source>
</evidence>
<dbReference type="GO" id="GO:0061665">
    <property type="term" value="F:SUMO ligase activity"/>
    <property type="evidence" value="ECO:0007669"/>
    <property type="project" value="TreeGrafter"/>
</dbReference>
<keyword evidence="3" id="KW-0808">Transferase</keyword>
<keyword evidence="7" id="KW-0862">Zinc</keyword>
<proteinExistence type="inferred from homology"/>
<dbReference type="GO" id="GO:0008270">
    <property type="term" value="F:zinc ion binding"/>
    <property type="evidence" value="ECO:0007669"/>
    <property type="project" value="UniProtKB-KW"/>
</dbReference>
<evidence type="ECO:0000256" key="5">
    <source>
        <dbReference type="ARBA" id="ARBA00022771"/>
    </source>
</evidence>
<feature type="region of interest" description="Disordered" evidence="9">
    <location>
        <begin position="464"/>
        <end position="651"/>
    </location>
</feature>
<dbReference type="AlphaFoldDB" id="A0AAD9FTC7"/>
<feature type="compositionally biased region" description="Polar residues" evidence="9">
    <location>
        <begin position="603"/>
        <end position="613"/>
    </location>
</feature>
<feature type="compositionally biased region" description="Acidic residues" evidence="9">
    <location>
        <begin position="571"/>
        <end position="580"/>
    </location>
</feature>
<comment type="caution">
    <text evidence="12">The sequence shown here is derived from an EMBL/GenBank/DDBJ whole genome shotgun (WGS) entry which is preliminary data.</text>
</comment>
<gene>
    <name evidence="12" type="ORF">DB88DRAFT_208302</name>
</gene>
<evidence type="ECO:0000256" key="1">
    <source>
        <dbReference type="ARBA" id="ARBA00004718"/>
    </source>
</evidence>
<dbReference type="Gene3D" id="3.30.40.10">
    <property type="entry name" value="Zinc/RING finger domain, C3HC4 (zinc finger)"/>
    <property type="match status" value="1"/>
</dbReference>
<feature type="compositionally biased region" description="Pro residues" evidence="9">
    <location>
        <begin position="537"/>
        <end position="548"/>
    </location>
</feature>
<dbReference type="PROSITE" id="PS51466">
    <property type="entry name" value="PINIT"/>
    <property type="match status" value="1"/>
</dbReference>
<feature type="domain" description="SP-RING-type" evidence="10">
    <location>
        <begin position="365"/>
        <end position="446"/>
    </location>
</feature>
<evidence type="ECO:0000256" key="8">
    <source>
        <dbReference type="PROSITE-ProRule" id="PRU00452"/>
    </source>
</evidence>
<feature type="region of interest" description="Disordered" evidence="9">
    <location>
        <begin position="674"/>
        <end position="742"/>
    </location>
</feature>
<evidence type="ECO:0000256" key="3">
    <source>
        <dbReference type="ARBA" id="ARBA00022679"/>
    </source>
</evidence>